<protein>
    <recommendedName>
        <fullName evidence="3">DUF104 domain-containing protein</fullName>
    </recommendedName>
</protein>
<reference evidence="1 2" key="1">
    <citation type="submission" date="2016-07" db="EMBL/GenBank/DDBJ databases">
        <title>Draft genome of Scalindua rubra, obtained from a brine-seawater interface in the Red Sea, sheds light on salt adaptation in anammox bacteria.</title>
        <authorList>
            <person name="Speth D.R."/>
            <person name="Lagkouvardos I."/>
            <person name="Wang Y."/>
            <person name="Qian P.-Y."/>
            <person name="Dutilh B.E."/>
            <person name="Jetten M.S."/>
        </authorList>
    </citation>
    <scope>NUCLEOTIDE SEQUENCE [LARGE SCALE GENOMIC DNA]</scope>
    <source>
        <strain evidence="1">BSI-1</strain>
    </source>
</reference>
<dbReference type="EMBL" id="MAYW01000015">
    <property type="protein sequence ID" value="ODS34010.1"/>
    <property type="molecule type" value="Genomic_DNA"/>
</dbReference>
<name>A0A1E3XEK1_9BACT</name>
<comment type="caution">
    <text evidence="1">The sequence shown here is derived from an EMBL/GenBank/DDBJ whole genome shotgun (WGS) entry which is preliminary data.</text>
</comment>
<evidence type="ECO:0008006" key="3">
    <source>
        <dbReference type="Google" id="ProtNLM"/>
    </source>
</evidence>
<gene>
    <name evidence="1" type="ORF">SCARUB_00881</name>
</gene>
<dbReference type="SUPFAM" id="SSF141694">
    <property type="entry name" value="AF2212/PG0164-like"/>
    <property type="match status" value="1"/>
</dbReference>
<dbReference type="Proteomes" id="UP000094056">
    <property type="component" value="Unassembled WGS sequence"/>
</dbReference>
<dbReference type="InterPro" id="IPR008203">
    <property type="entry name" value="AF2212-like"/>
</dbReference>
<dbReference type="InterPro" id="IPR024069">
    <property type="entry name" value="AF2212-like_dom_sf"/>
</dbReference>
<dbReference type="AlphaFoldDB" id="A0A1E3XEK1"/>
<proteinExistence type="predicted"/>
<accession>A0A1E3XEK1</accession>
<evidence type="ECO:0000313" key="1">
    <source>
        <dbReference type="EMBL" id="ODS34010.1"/>
    </source>
</evidence>
<dbReference type="Pfam" id="PF01954">
    <property type="entry name" value="AF2212-like"/>
    <property type="match status" value="1"/>
</dbReference>
<sequence>MSKTIEIIFEDGVFKPLNKIDIKEHTKIKIVLPTEVGHPPSRESALEGIIDIAEDCFDSDLSIHHDKYLYGKVSK</sequence>
<organism evidence="1 2">
    <name type="scientific">Candidatus Scalindua rubra</name>
    <dbReference type="NCBI Taxonomy" id="1872076"/>
    <lineage>
        <taxon>Bacteria</taxon>
        <taxon>Pseudomonadati</taxon>
        <taxon>Planctomycetota</taxon>
        <taxon>Candidatus Brocadiia</taxon>
        <taxon>Candidatus Brocadiales</taxon>
        <taxon>Candidatus Scalinduaceae</taxon>
        <taxon>Candidatus Scalindua</taxon>
    </lineage>
</organism>
<evidence type="ECO:0000313" key="2">
    <source>
        <dbReference type="Proteomes" id="UP000094056"/>
    </source>
</evidence>
<dbReference type="Gene3D" id="4.10.1150.10">
    <property type="entry name" value="AF2212/PG0164-like"/>
    <property type="match status" value="1"/>
</dbReference>